<dbReference type="PROSITE" id="PS50237">
    <property type="entry name" value="HECT"/>
    <property type="match status" value="1"/>
</dbReference>
<proteinExistence type="predicted"/>
<dbReference type="InterPro" id="IPR035983">
    <property type="entry name" value="Hect_E3_ubiquitin_ligase"/>
</dbReference>
<organism evidence="8 9">
    <name type="scientific">Polarella glacialis</name>
    <name type="common">Dinoflagellate</name>
    <dbReference type="NCBI Taxonomy" id="89957"/>
    <lineage>
        <taxon>Eukaryota</taxon>
        <taxon>Sar</taxon>
        <taxon>Alveolata</taxon>
        <taxon>Dinophyceae</taxon>
        <taxon>Suessiales</taxon>
        <taxon>Suessiaceae</taxon>
        <taxon>Polarella</taxon>
    </lineage>
</organism>
<dbReference type="InterPro" id="IPR000569">
    <property type="entry name" value="HECT_dom"/>
</dbReference>
<name>A0A813KN06_POLGL</name>
<reference evidence="8" key="1">
    <citation type="submission" date="2021-02" db="EMBL/GenBank/DDBJ databases">
        <authorList>
            <person name="Dougan E. K."/>
            <person name="Rhodes N."/>
            <person name="Thang M."/>
            <person name="Chan C."/>
        </authorList>
    </citation>
    <scope>NUCLEOTIDE SEQUENCE</scope>
</reference>
<dbReference type="GO" id="GO:0006511">
    <property type="term" value="P:ubiquitin-dependent protein catabolic process"/>
    <property type="evidence" value="ECO:0007669"/>
    <property type="project" value="TreeGrafter"/>
</dbReference>
<evidence type="ECO:0000256" key="2">
    <source>
        <dbReference type="ARBA" id="ARBA00004906"/>
    </source>
</evidence>
<dbReference type="EMBL" id="CAJNNW010030994">
    <property type="protein sequence ID" value="CAE8705533.1"/>
    <property type="molecule type" value="Genomic_DNA"/>
</dbReference>
<keyword evidence="4" id="KW-0808">Transferase</keyword>
<evidence type="ECO:0000256" key="3">
    <source>
        <dbReference type="ARBA" id="ARBA00012485"/>
    </source>
</evidence>
<evidence type="ECO:0000256" key="4">
    <source>
        <dbReference type="ARBA" id="ARBA00022679"/>
    </source>
</evidence>
<dbReference type="SUPFAM" id="SSF56204">
    <property type="entry name" value="Hect, E3 ligase catalytic domain"/>
    <property type="match status" value="1"/>
</dbReference>
<evidence type="ECO:0000313" key="8">
    <source>
        <dbReference type="EMBL" id="CAE8705533.1"/>
    </source>
</evidence>
<sequence length="587" mass="64912">ALGRLLALALAYSCPCPIPLSLLVFKCLLGTPLRPGDVRQLDPDFWNHRVQPLLQPGGVQLRQRELTEWGMEPLTFTTADGLRELKPSGRRIEVSDANKEEYAQLLCEDFLIGSVRAELGCLVLGFHELIPQEQLVAHNLDAEQLRMLVCGVAEIDVDEWEGNAVVEGSRQVAGWFFDWLRKRPQEARSKLLAFTTGSSVLPSGWKGLRDPNGRLAIGTHLQQPAGKSVLHMSATAYTAMHLQVNGCMRADYDQTFEAAAKACLPEAWLAKLEQRQQPFQQRSDRLRRNVLKTIARSAIVMLEGAKGVFSDSTRERFDDTRRRIAGLAWPEQRASIHVPQVLAKTPPKLLNAGWYDSRNLKNMRPSNDGLVDEVNLQELRQGFKAQKVRFVLGPNGDGALPAPVVVSQTAVVKGFESSDPMTTGGTVWDAALLMSMYLEGNRDAVAGCRLGAGAKSVVLTDLPSMLPLLQMNRDLNFPSDNNKADPLIAGGHDFDCILMSDVLYHVPQYEPLLIVVRALACMKRGTAGLRFLWSQEVHQPELYSRLLEVAVAVEAASAENSAMETAEDDIFIGYDQESTQPTLVKQV</sequence>
<dbReference type="SMART" id="SM00119">
    <property type="entry name" value="HECTc"/>
    <property type="match status" value="1"/>
</dbReference>
<keyword evidence="5 6" id="KW-0833">Ubl conjugation pathway</keyword>
<protein>
    <recommendedName>
        <fullName evidence="3">HECT-type E3 ubiquitin transferase</fullName>
        <ecNumber evidence="3">2.3.2.26</ecNumber>
    </recommendedName>
</protein>
<evidence type="ECO:0000313" key="9">
    <source>
        <dbReference type="Proteomes" id="UP000626109"/>
    </source>
</evidence>
<dbReference type="InterPro" id="IPR029063">
    <property type="entry name" value="SAM-dependent_MTases_sf"/>
</dbReference>
<comment type="caution">
    <text evidence="8">The sequence shown here is derived from an EMBL/GenBank/DDBJ whole genome shotgun (WGS) entry which is preliminary data.</text>
</comment>
<dbReference type="InterPro" id="IPR050409">
    <property type="entry name" value="E3_ubiq-protein_ligase"/>
</dbReference>
<dbReference type="GO" id="GO:0061630">
    <property type="term" value="F:ubiquitin protein ligase activity"/>
    <property type="evidence" value="ECO:0007669"/>
    <property type="project" value="UniProtKB-EC"/>
</dbReference>
<comment type="pathway">
    <text evidence="2">Protein modification; protein ubiquitination.</text>
</comment>
<comment type="caution">
    <text evidence="6">Lacks conserved residue(s) required for the propagation of feature annotation.</text>
</comment>
<dbReference type="PANTHER" id="PTHR11254:SF440">
    <property type="entry name" value="E3 UBIQUITIN-PROTEIN LIGASE NEDD-4"/>
    <property type="match status" value="1"/>
</dbReference>
<dbReference type="Gene3D" id="3.40.50.150">
    <property type="entry name" value="Vaccinia Virus protein VP39"/>
    <property type="match status" value="1"/>
</dbReference>
<dbReference type="Gene3D" id="3.30.2160.10">
    <property type="entry name" value="Hect, E3 ligase catalytic domain"/>
    <property type="match status" value="1"/>
</dbReference>
<dbReference type="EC" id="2.3.2.26" evidence="3"/>
<dbReference type="Pfam" id="PF00632">
    <property type="entry name" value="HECT"/>
    <property type="match status" value="1"/>
</dbReference>
<evidence type="ECO:0000256" key="6">
    <source>
        <dbReference type="PROSITE-ProRule" id="PRU00104"/>
    </source>
</evidence>
<evidence type="ECO:0000259" key="7">
    <source>
        <dbReference type="PROSITE" id="PS50237"/>
    </source>
</evidence>
<feature type="domain" description="HECT" evidence="7">
    <location>
        <begin position="1"/>
        <end position="202"/>
    </location>
</feature>
<dbReference type="GO" id="GO:0005737">
    <property type="term" value="C:cytoplasm"/>
    <property type="evidence" value="ECO:0007669"/>
    <property type="project" value="TreeGrafter"/>
</dbReference>
<dbReference type="Proteomes" id="UP000626109">
    <property type="component" value="Unassembled WGS sequence"/>
</dbReference>
<evidence type="ECO:0000256" key="5">
    <source>
        <dbReference type="ARBA" id="ARBA00022786"/>
    </source>
</evidence>
<dbReference type="PANTHER" id="PTHR11254">
    <property type="entry name" value="HECT DOMAIN UBIQUITIN-PROTEIN LIGASE"/>
    <property type="match status" value="1"/>
</dbReference>
<evidence type="ECO:0000256" key="1">
    <source>
        <dbReference type="ARBA" id="ARBA00000885"/>
    </source>
</evidence>
<comment type="catalytic activity">
    <reaction evidence="1">
        <text>S-ubiquitinyl-[E2 ubiquitin-conjugating enzyme]-L-cysteine + [acceptor protein]-L-lysine = [E2 ubiquitin-conjugating enzyme]-L-cysteine + N(6)-ubiquitinyl-[acceptor protein]-L-lysine.</text>
        <dbReference type="EC" id="2.3.2.26"/>
    </reaction>
</comment>
<dbReference type="Gene3D" id="3.30.2410.10">
    <property type="entry name" value="Hect, E3 ligase catalytic domain"/>
    <property type="match status" value="1"/>
</dbReference>
<feature type="non-terminal residue" evidence="8">
    <location>
        <position position="587"/>
    </location>
</feature>
<accession>A0A813KN06</accession>
<gene>
    <name evidence="8" type="ORF">PGLA2088_LOCUS33735</name>
</gene>
<dbReference type="AlphaFoldDB" id="A0A813KN06"/>
<dbReference type="GO" id="GO:0016567">
    <property type="term" value="P:protein ubiquitination"/>
    <property type="evidence" value="ECO:0007669"/>
    <property type="project" value="TreeGrafter"/>
</dbReference>